<gene>
    <name evidence="5" type="ORF">HNQ96_003361</name>
</gene>
<dbReference type="SUPFAM" id="SSF53474">
    <property type="entry name" value="alpha/beta-Hydrolases"/>
    <property type="match status" value="1"/>
</dbReference>
<dbReference type="InterPro" id="IPR019819">
    <property type="entry name" value="Carboxylesterase_B_CS"/>
</dbReference>
<dbReference type="InterPro" id="IPR019826">
    <property type="entry name" value="Carboxylesterase_B_AS"/>
</dbReference>
<evidence type="ECO:0000256" key="2">
    <source>
        <dbReference type="ARBA" id="ARBA00022801"/>
    </source>
</evidence>
<protein>
    <recommendedName>
        <fullName evidence="3">Carboxylic ester hydrolase</fullName>
        <ecNumber evidence="3">3.1.1.-</ecNumber>
    </recommendedName>
</protein>
<proteinExistence type="inferred from homology"/>
<dbReference type="InterPro" id="IPR002018">
    <property type="entry name" value="CarbesteraseB"/>
</dbReference>
<dbReference type="Pfam" id="PF00135">
    <property type="entry name" value="COesterase"/>
    <property type="match status" value="1"/>
</dbReference>
<name>A0A8E1WHF5_9HYPH</name>
<dbReference type="PANTHER" id="PTHR11559">
    <property type="entry name" value="CARBOXYLESTERASE"/>
    <property type="match status" value="1"/>
</dbReference>
<organism evidence="5 6">
    <name type="scientific">Aminobacter carboxidus</name>
    <dbReference type="NCBI Taxonomy" id="376165"/>
    <lineage>
        <taxon>Bacteria</taxon>
        <taxon>Pseudomonadati</taxon>
        <taxon>Pseudomonadota</taxon>
        <taxon>Alphaproteobacteria</taxon>
        <taxon>Hyphomicrobiales</taxon>
        <taxon>Phyllobacteriaceae</taxon>
        <taxon>Aminobacter</taxon>
    </lineage>
</organism>
<evidence type="ECO:0000259" key="4">
    <source>
        <dbReference type="Pfam" id="PF00135"/>
    </source>
</evidence>
<dbReference type="GO" id="GO:0016787">
    <property type="term" value="F:hydrolase activity"/>
    <property type="evidence" value="ECO:0007669"/>
    <property type="project" value="UniProtKB-KW"/>
</dbReference>
<dbReference type="InterPro" id="IPR050309">
    <property type="entry name" value="Type-B_Carboxylest/Lipase"/>
</dbReference>
<dbReference type="PROSITE" id="PS00122">
    <property type="entry name" value="CARBOXYLESTERASE_B_1"/>
    <property type="match status" value="1"/>
</dbReference>
<evidence type="ECO:0000313" key="6">
    <source>
        <dbReference type="Proteomes" id="UP000532373"/>
    </source>
</evidence>
<dbReference type="Gene3D" id="3.40.50.1820">
    <property type="entry name" value="alpha/beta hydrolase"/>
    <property type="match status" value="1"/>
</dbReference>
<feature type="domain" description="Carboxylesterase type B" evidence="4">
    <location>
        <begin position="4"/>
        <end position="479"/>
    </location>
</feature>
<sequence length="519" mass="55390">MEVMVVTPAGRLAGRRHDGVDHFLGIPYAAAPIGAFRLRSPMPTPNWTGILQADRIGPAAPQHLAGSQTWLNEPIINMDEDCLTLNVWAPVDARNAPVLVWFHGGATRNGHGGAAACDGFRLASEHGIVVVTVNYRLGPLGGLAHPDLIDPDTGFCANWGLQDKIASLRWVQETIAAFGGDPHKVTIAGQSSGAANVVLIAQNPCNRGLFRTVIAQSPPLFQPPMFVGLHDAGEYTEAVATSLGTTVAGLRDLDGSDLVRREAALLRDADFARRFPRPRTAPTLDGALVHAWPHEGVLADVPLLIGFTRDEAKFWYDLALPDGVKLSALSPPGPGEPFEAALVRLIALHYPFDPAPSPAAILAGYRAAMPEAGSDAIWLAIYSDLVFRAPVWRYAARHARRGSPVFFYDFAWPLAVTGGTPHAACVPFVFGTHRHPHFAAKVGADDATDALSQAMMAAWAAFVRDGAPATHDWPDFNPELPAGSSQAMALGRDGMLFGPLHGAARLAWWPAIGIIDGVD</sequence>
<comment type="similarity">
    <text evidence="1 3">Belongs to the type-B carboxylesterase/lipase family.</text>
</comment>
<evidence type="ECO:0000256" key="3">
    <source>
        <dbReference type="RuleBase" id="RU361235"/>
    </source>
</evidence>
<dbReference type="EC" id="3.1.1.-" evidence="3"/>
<accession>A0A8E1WHF5</accession>
<dbReference type="PROSITE" id="PS00941">
    <property type="entry name" value="CARBOXYLESTERASE_B_2"/>
    <property type="match status" value="1"/>
</dbReference>
<reference evidence="5 6" key="1">
    <citation type="submission" date="2020-08" db="EMBL/GenBank/DDBJ databases">
        <title>Genomic Encyclopedia of Type Strains, Phase IV (KMG-IV): sequencing the most valuable type-strain genomes for metagenomic binning, comparative biology and taxonomic classification.</title>
        <authorList>
            <person name="Goeker M."/>
        </authorList>
    </citation>
    <scope>NUCLEOTIDE SEQUENCE [LARGE SCALE GENOMIC DNA]</scope>
    <source>
        <strain evidence="5 6">DSM 17454</strain>
    </source>
</reference>
<dbReference type="EMBL" id="JACHGI010000006">
    <property type="protein sequence ID" value="MBB6467480.1"/>
    <property type="molecule type" value="Genomic_DNA"/>
</dbReference>
<dbReference type="RefSeq" id="WP_184769881.1">
    <property type="nucleotide sequence ID" value="NZ_JACHGI010000006.1"/>
</dbReference>
<dbReference type="Proteomes" id="UP000532373">
    <property type="component" value="Unassembled WGS sequence"/>
</dbReference>
<keyword evidence="2 3" id="KW-0378">Hydrolase</keyword>
<comment type="caution">
    <text evidence="5">The sequence shown here is derived from an EMBL/GenBank/DDBJ whole genome shotgun (WGS) entry which is preliminary data.</text>
</comment>
<dbReference type="AlphaFoldDB" id="A0A8E1WHF5"/>
<dbReference type="InterPro" id="IPR029058">
    <property type="entry name" value="AB_hydrolase_fold"/>
</dbReference>
<evidence type="ECO:0000313" key="5">
    <source>
        <dbReference type="EMBL" id="MBB6467480.1"/>
    </source>
</evidence>
<evidence type="ECO:0000256" key="1">
    <source>
        <dbReference type="ARBA" id="ARBA00005964"/>
    </source>
</evidence>